<comment type="subcellular location">
    <subcellularLocation>
        <location evidence="1 11">Endoplasmic reticulum membrane</location>
        <topology evidence="1 11">Multi-pass membrane protein</topology>
    </subcellularLocation>
</comment>
<reference evidence="14" key="1">
    <citation type="submission" date="2017-02" db="UniProtKB">
        <authorList>
            <consortium name="WormBaseParasite"/>
        </authorList>
    </citation>
    <scope>IDENTIFICATION</scope>
</reference>
<keyword evidence="8 11" id="KW-1133">Transmembrane helix</keyword>
<evidence type="ECO:0000313" key="13">
    <source>
        <dbReference type="Proteomes" id="UP000274131"/>
    </source>
</evidence>
<evidence type="ECO:0000256" key="5">
    <source>
        <dbReference type="ARBA" id="ARBA00022824"/>
    </source>
</evidence>
<dbReference type="GO" id="GO:0005789">
    <property type="term" value="C:endoplasmic reticulum membrane"/>
    <property type="evidence" value="ECO:0007669"/>
    <property type="project" value="UniProtKB-SubCell"/>
</dbReference>
<evidence type="ECO:0000256" key="8">
    <source>
        <dbReference type="ARBA" id="ARBA00022989"/>
    </source>
</evidence>
<name>A0A0N4V299_ENTVE</name>
<feature type="transmembrane region" description="Helical" evidence="11">
    <location>
        <begin position="179"/>
        <end position="199"/>
    </location>
</feature>
<evidence type="ECO:0000256" key="10">
    <source>
        <dbReference type="ARBA" id="ARBA00023170"/>
    </source>
</evidence>
<evidence type="ECO:0000256" key="2">
    <source>
        <dbReference type="ARBA" id="ARBA00010120"/>
    </source>
</evidence>
<dbReference type="InterPro" id="IPR000133">
    <property type="entry name" value="ER_ret_rcpt"/>
</dbReference>
<dbReference type="GO" id="GO:0006621">
    <property type="term" value="P:protein retention in ER lumen"/>
    <property type="evidence" value="ECO:0007669"/>
    <property type="project" value="InterPro"/>
</dbReference>
<evidence type="ECO:0000256" key="3">
    <source>
        <dbReference type="ARBA" id="ARBA00022448"/>
    </source>
</evidence>
<comment type="caution">
    <text evidence="11">Lacks conserved residue(s) required for the propagation of feature annotation.</text>
</comment>
<organism evidence="14">
    <name type="scientific">Enterobius vermicularis</name>
    <name type="common">Human pinworm</name>
    <dbReference type="NCBI Taxonomy" id="51028"/>
    <lineage>
        <taxon>Eukaryota</taxon>
        <taxon>Metazoa</taxon>
        <taxon>Ecdysozoa</taxon>
        <taxon>Nematoda</taxon>
        <taxon>Chromadorea</taxon>
        <taxon>Rhabditida</taxon>
        <taxon>Spirurina</taxon>
        <taxon>Oxyuridomorpha</taxon>
        <taxon>Oxyuroidea</taxon>
        <taxon>Oxyuridae</taxon>
        <taxon>Enterobius</taxon>
    </lineage>
</organism>
<protein>
    <recommendedName>
        <fullName evidence="11">ER lumen protein-retaining receptor</fullName>
    </recommendedName>
</protein>
<dbReference type="GO" id="GO:0016192">
    <property type="term" value="P:vesicle-mediated transport"/>
    <property type="evidence" value="ECO:0007669"/>
    <property type="project" value="UniProtKB-KW"/>
</dbReference>
<comment type="similarity">
    <text evidence="2 11">Belongs to the ERD2 family.</text>
</comment>
<feature type="transmembrane region" description="Helical" evidence="11">
    <location>
        <begin position="62"/>
        <end position="80"/>
    </location>
</feature>
<feature type="transmembrane region" description="Helical" evidence="11">
    <location>
        <begin position="92"/>
        <end position="109"/>
    </location>
</feature>
<evidence type="ECO:0000256" key="6">
    <source>
        <dbReference type="ARBA" id="ARBA00022892"/>
    </source>
</evidence>
<evidence type="ECO:0000313" key="14">
    <source>
        <dbReference type="WBParaSite" id="EVEC_0000411501-mRNA-1"/>
    </source>
</evidence>
<keyword evidence="10 11" id="KW-0675">Receptor</keyword>
<dbReference type="WBParaSite" id="EVEC_0000411501-mRNA-1">
    <property type="protein sequence ID" value="EVEC_0000411501-mRNA-1"/>
    <property type="gene ID" value="EVEC_0000411501"/>
</dbReference>
<dbReference type="GO" id="GO:0046923">
    <property type="term" value="F:ER retention sequence binding"/>
    <property type="evidence" value="ECO:0007669"/>
    <property type="project" value="InterPro"/>
</dbReference>
<proteinExistence type="inferred from homology"/>
<keyword evidence="5 11" id="KW-0256">Endoplasmic reticulum</keyword>
<dbReference type="GO" id="GO:0015031">
    <property type="term" value="P:protein transport"/>
    <property type="evidence" value="ECO:0007669"/>
    <property type="project" value="UniProtKB-KW"/>
</dbReference>
<dbReference type="Pfam" id="PF00810">
    <property type="entry name" value="ER_lumen_recept"/>
    <property type="match status" value="1"/>
</dbReference>
<dbReference type="PROSITE" id="PS00952">
    <property type="entry name" value="ER_LUMEN_RECEPTOR_2"/>
    <property type="match status" value="1"/>
</dbReference>
<evidence type="ECO:0000256" key="11">
    <source>
        <dbReference type="RuleBase" id="RU000634"/>
    </source>
</evidence>
<evidence type="ECO:0000256" key="1">
    <source>
        <dbReference type="ARBA" id="ARBA00004477"/>
    </source>
</evidence>
<dbReference type="AlphaFoldDB" id="A0A0N4V299"/>
<evidence type="ECO:0000256" key="9">
    <source>
        <dbReference type="ARBA" id="ARBA00023136"/>
    </source>
</evidence>
<evidence type="ECO:0000313" key="12">
    <source>
        <dbReference type="EMBL" id="VDD88698.1"/>
    </source>
</evidence>
<keyword evidence="3 11" id="KW-0813">Transport</keyword>
<gene>
    <name evidence="12" type="ORF">EVEC_LOCUS3823</name>
</gene>
<reference evidence="12 13" key="2">
    <citation type="submission" date="2018-10" db="EMBL/GenBank/DDBJ databases">
        <authorList>
            <consortium name="Pathogen Informatics"/>
        </authorList>
    </citation>
    <scope>NUCLEOTIDE SEQUENCE [LARGE SCALE GENOMIC DNA]</scope>
</reference>
<evidence type="ECO:0000256" key="7">
    <source>
        <dbReference type="ARBA" id="ARBA00022927"/>
    </source>
</evidence>
<feature type="transmembrane region" description="Helical" evidence="11">
    <location>
        <begin position="115"/>
        <end position="136"/>
    </location>
</feature>
<keyword evidence="13" id="KW-1185">Reference proteome</keyword>
<accession>A0A0N4V299</accession>
<keyword evidence="7 11" id="KW-0653">Protein transport</keyword>
<dbReference type="PROSITE" id="PS00951">
    <property type="entry name" value="ER_LUMEN_RECEPTOR_1"/>
    <property type="match status" value="1"/>
</dbReference>
<keyword evidence="6" id="KW-0931">ER-Golgi transport</keyword>
<dbReference type="PANTHER" id="PTHR10585">
    <property type="entry name" value="ER LUMEN PROTEIN RETAINING RECEPTOR"/>
    <property type="match status" value="1"/>
</dbReference>
<dbReference type="EMBL" id="UXUI01007693">
    <property type="protein sequence ID" value="VDD88698.1"/>
    <property type="molecule type" value="Genomic_DNA"/>
</dbReference>
<dbReference type="Proteomes" id="UP000274131">
    <property type="component" value="Unassembled WGS sequence"/>
</dbReference>
<feature type="transmembrane region" description="Helical" evidence="11">
    <location>
        <begin position="148"/>
        <end position="167"/>
    </location>
</feature>
<dbReference type="OrthoDB" id="7694678at2759"/>
<keyword evidence="4 11" id="KW-0812">Transmembrane</keyword>
<evidence type="ECO:0000256" key="4">
    <source>
        <dbReference type="ARBA" id="ARBA00022692"/>
    </source>
</evidence>
<keyword evidence="9 11" id="KW-0472">Membrane</keyword>
<dbReference type="PRINTS" id="PR00660">
    <property type="entry name" value="ERLUMENR"/>
</dbReference>
<dbReference type="STRING" id="51028.A0A0N4V299"/>
<sequence>MNIFRLSADLAHLVAIFILATKMWKTRSVAGISGRSQLLFALVFSCRYLDLFTNFISLYNSAMKVFFLVSSYGTLYLMWYKFRATYDRNHDTFRIEFLILPSIVLALLVNHEFTFLEVMWTFSIYLESVAIMPQLFMLSRTGSAETITAHYLFALGSYRALYILNWIYRYYTEGFFDPIAVIAGIMQTVLYADFFYLYITRVIRQNRGLQLAA</sequence>